<dbReference type="Proteomes" id="UP000619244">
    <property type="component" value="Unassembled WGS sequence"/>
</dbReference>
<evidence type="ECO:0000313" key="2">
    <source>
        <dbReference type="EMBL" id="GGX88150.1"/>
    </source>
</evidence>
<comment type="caution">
    <text evidence="2">The sequence shown here is derived from an EMBL/GenBank/DDBJ whole genome shotgun (WGS) entry which is preliminary data.</text>
</comment>
<dbReference type="EMBL" id="BMVU01000025">
    <property type="protein sequence ID" value="GGX88150.1"/>
    <property type="molecule type" value="Genomic_DNA"/>
</dbReference>
<organism evidence="2 3">
    <name type="scientific">Streptomyces minutiscleroticus</name>
    <dbReference type="NCBI Taxonomy" id="68238"/>
    <lineage>
        <taxon>Bacteria</taxon>
        <taxon>Bacillati</taxon>
        <taxon>Actinomycetota</taxon>
        <taxon>Actinomycetes</taxon>
        <taxon>Kitasatosporales</taxon>
        <taxon>Streptomycetaceae</taxon>
        <taxon>Streptomyces</taxon>
    </lineage>
</organism>
<reference evidence="2" key="2">
    <citation type="submission" date="2020-09" db="EMBL/GenBank/DDBJ databases">
        <authorList>
            <person name="Sun Q."/>
            <person name="Ohkuma M."/>
        </authorList>
    </citation>
    <scope>NUCLEOTIDE SEQUENCE</scope>
    <source>
        <strain evidence="2">JCM 4790</strain>
    </source>
</reference>
<sequence>MISTRRIAAAVGLAAGLTVLAVPTASAAVPAIGGMGPIDADDTLNAVTRAGLPAEQQSAVPTVTDQLTGLQQLNNLNQLEQLVAPVAPVFNLLPI</sequence>
<protein>
    <recommendedName>
        <fullName evidence="4">Secreted protein</fullName>
    </recommendedName>
</protein>
<feature type="chain" id="PRO_5037435178" description="Secreted protein" evidence="1">
    <location>
        <begin position="28"/>
        <end position="95"/>
    </location>
</feature>
<evidence type="ECO:0000256" key="1">
    <source>
        <dbReference type="SAM" id="SignalP"/>
    </source>
</evidence>
<accession>A0A918NQN7</accession>
<evidence type="ECO:0000313" key="3">
    <source>
        <dbReference type="Proteomes" id="UP000619244"/>
    </source>
</evidence>
<gene>
    <name evidence="2" type="ORF">GCM10010358_47770</name>
</gene>
<keyword evidence="3" id="KW-1185">Reference proteome</keyword>
<reference evidence="2" key="1">
    <citation type="journal article" date="2014" name="Int. J. Syst. Evol. Microbiol.">
        <title>Complete genome sequence of Corynebacterium casei LMG S-19264T (=DSM 44701T), isolated from a smear-ripened cheese.</title>
        <authorList>
            <consortium name="US DOE Joint Genome Institute (JGI-PGF)"/>
            <person name="Walter F."/>
            <person name="Albersmeier A."/>
            <person name="Kalinowski J."/>
            <person name="Ruckert C."/>
        </authorList>
    </citation>
    <scope>NUCLEOTIDE SEQUENCE</scope>
    <source>
        <strain evidence="2">JCM 4790</strain>
    </source>
</reference>
<evidence type="ECO:0008006" key="4">
    <source>
        <dbReference type="Google" id="ProtNLM"/>
    </source>
</evidence>
<name>A0A918NQN7_9ACTN</name>
<keyword evidence="1" id="KW-0732">Signal</keyword>
<feature type="signal peptide" evidence="1">
    <location>
        <begin position="1"/>
        <end position="27"/>
    </location>
</feature>
<dbReference type="RefSeq" id="WP_190192335.1">
    <property type="nucleotide sequence ID" value="NZ_BMVU01000025.1"/>
</dbReference>
<proteinExistence type="predicted"/>
<dbReference type="AlphaFoldDB" id="A0A918NQN7"/>